<comment type="similarity">
    <text evidence="2">Belongs to the MELT/VEPH family.</text>
</comment>
<dbReference type="Gene3D" id="1.25.10.10">
    <property type="entry name" value="Leucine-rich Repeat Variant"/>
    <property type="match status" value="1"/>
</dbReference>
<dbReference type="InterPro" id="IPR011993">
    <property type="entry name" value="PH-like_dom_sf"/>
</dbReference>
<organism evidence="6 7">
    <name type="scientific">Paralvinella palmiformis</name>
    <dbReference type="NCBI Taxonomy" id="53620"/>
    <lineage>
        <taxon>Eukaryota</taxon>
        <taxon>Metazoa</taxon>
        <taxon>Spiralia</taxon>
        <taxon>Lophotrochozoa</taxon>
        <taxon>Annelida</taxon>
        <taxon>Polychaeta</taxon>
        <taxon>Sedentaria</taxon>
        <taxon>Canalipalpata</taxon>
        <taxon>Terebellida</taxon>
        <taxon>Terebelliformia</taxon>
        <taxon>Alvinellidae</taxon>
        <taxon>Paralvinella</taxon>
    </lineage>
</organism>
<dbReference type="PROSITE" id="PS50003">
    <property type="entry name" value="PH_DOMAIN"/>
    <property type="match status" value="1"/>
</dbReference>
<gene>
    <name evidence="6" type="ORF">LSH36_371g03023</name>
</gene>
<dbReference type="InterPro" id="IPR039888">
    <property type="entry name" value="Melted-like"/>
</dbReference>
<dbReference type="Gene3D" id="2.30.29.30">
    <property type="entry name" value="Pleckstrin-homology domain (PH domain)/Phosphotyrosine-binding domain (PTB)"/>
    <property type="match status" value="1"/>
</dbReference>
<comment type="subcellular location">
    <subcellularLocation>
        <location evidence="1">Cell membrane</location>
        <topology evidence="1">Peripheral membrane protein</topology>
        <orientation evidence="1">Cytoplasmic side</orientation>
    </subcellularLocation>
</comment>
<reference evidence="6" key="1">
    <citation type="journal article" date="2023" name="Mol. Biol. Evol.">
        <title>Third-Generation Sequencing Reveals the Adaptive Role of the Epigenome in Three Deep-Sea Polychaetes.</title>
        <authorList>
            <person name="Perez M."/>
            <person name="Aroh O."/>
            <person name="Sun Y."/>
            <person name="Lan Y."/>
            <person name="Juniper S.K."/>
            <person name="Young C.R."/>
            <person name="Angers B."/>
            <person name="Qian P.Y."/>
        </authorList>
    </citation>
    <scope>NUCLEOTIDE SEQUENCE</scope>
    <source>
        <strain evidence="6">P08H-3</strain>
    </source>
</reference>
<keyword evidence="4" id="KW-0472">Membrane</keyword>
<dbReference type="AlphaFoldDB" id="A0AAD9JEP9"/>
<dbReference type="PANTHER" id="PTHR21630">
    <property type="entry name" value="VEPH-A/MELTED"/>
    <property type="match status" value="1"/>
</dbReference>
<evidence type="ECO:0000256" key="2">
    <source>
        <dbReference type="ARBA" id="ARBA00010187"/>
    </source>
</evidence>
<keyword evidence="7" id="KW-1185">Reference proteome</keyword>
<evidence type="ECO:0000259" key="5">
    <source>
        <dbReference type="PROSITE" id="PS50003"/>
    </source>
</evidence>
<comment type="caution">
    <text evidence="6">The sequence shown here is derived from an EMBL/GenBank/DDBJ whole genome shotgun (WGS) entry which is preliminary data.</text>
</comment>
<evidence type="ECO:0000256" key="4">
    <source>
        <dbReference type="ARBA" id="ARBA00023136"/>
    </source>
</evidence>
<evidence type="ECO:0000313" key="7">
    <source>
        <dbReference type="Proteomes" id="UP001208570"/>
    </source>
</evidence>
<dbReference type="InterPro" id="IPR011989">
    <property type="entry name" value="ARM-like"/>
</dbReference>
<dbReference type="GO" id="GO:0010314">
    <property type="term" value="F:phosphatidylinositol-5-phosphate binding"/>
    <property type="evidence" value="ECO:0007669"/>
    <property type="project" value="TreeGrafter"/>
</dbReference>
<dbReference type="PANTHER" id="PTHR21630:SF10">
    <property type="entry name" value="VENTRICULAR ZONE-EXPRESSED PH DOMAIN-CONTAINING PROTEIN HOMOLOG 1"/>
    <property type="match status" value="1"/>
</dbReference>
<name>A0AAD9JEP9_9ANNE</name>
<evidence type="ECO:0000256" key="3">
    <source>
        <dbReference type="ARBA" id="ARBA00022475"/>
    </source>
</evidence>
<dbReference type="EMBL" id="JAODUP010000371">
    <property type="protein sequence ID" value="KAK2151243.1"/>
    <property type="molecule type" value="Genomic_DNA"/>
</dbReference>
<proteinExistence type="inferred from homology"/>
<dbReference type="InterPro" id="IPR001849">
    <property type="entry name" value="PH_domain"/>
</dbReference>
<dbReference type="SUPFAM" id="SSF50729">
    <property type="entry name" value="PH domain-like"/>
    <property type="match status" value="1"/>
</dbReference>
<evidence type="ECO:0000256" key="1">
    <source>
        <dbReference type="ARBA" id="ARBA00004413"/>
    </source>
</evidence>
<dbReference type="SMART" id="SM00233">
    <property type="entry name" value="PH"/>
    <property type="match status" value="1"/>
</dbReference>
<dbReference type="Proteomes" id="UP001208570">
    <property type="component" value="Unassembled WGS sequence"/>
</dbReference>
<evidence type="ECO:0000313" key="6">
    <source>
        <dbReference type="EMBL" id="KAK2151243.1"/>
    </source>
</evidence>
<sequence length="819" mass="90754">MHELFNQVLSERDLSKAGDLFSLEDKDIEADLTEVIHRINDIAKADSYLINSNDQSVVEICINRVTAAIRETGSIEKHAPALVTLLDTCLKNNLQPTSKEEDPPHTKIASDVLSCVFLNYNKKLVMEHTLPIAVRFLQQGNRELSHNMSSYLSLAAIDNARLLADQIYTILDSMVYHKNKSLARVLLQIYSENKDPIHDHIPKLVQLLRESDASETVSLLQLFGLVAKDRPKLLETFLPQLSVYLSVPSMSPVVLPIFVDMAMTSPEPFVNHVTQLKQTAEQQPANLGQVAQVLGAVGKIDKTHGKDIVAWLVCQLASADNHTLPLLLREIKAIAESFPSILPDHMVTISKYSDTGALSVQIVIQQLRDLSNKRSASTSTREINFPLTGSSAAVTTSTVTSLSGSIAMVTSGSNSVLHSTSGTPSSSSRLPSVSQILTLSQSFGDRPTPIPPTGHVTSVATITRTTVAGSKAQDRKPMPTVSTTTMPTYIGQPQAIPFPDAVQHFCEKHLDKIKTYIDNVSARLPIPIKAVKGETKRKPCCKLNFICFGQGQNCLYNDTFFIMKTKNARIWIHLMFLAIQARSQKAVCQQDPSVGNLKALWDSLKLDRGNFVRLVTSSFPSTKDQETLLHELHSIRYFDVFEFNALEKHWACFLCNHPEKALGLMEDGLPVIEGKLKEKKGKWKIFKRWKTRYMTLSGATITYNKKDATASLPVNKIHTVKAVRKGMRDIPKAFEIFTNDQTYVFKASDSKHAEQWVQCLQIAVARAQKQEKVTDFDLENWAVQRQTQCHGASMGPSTSAIAAVASTGSGKVKNTQTKL</sequence>
<dbReference type="GO" id="GO:0009966">
    <property type="term" value="P:regulation of signal transduction"/>
    <property type="evidence" value="ECO:0007669"/>
    <property type="project" value="TreeGrafter"/>
</dbReference>
<feature type="domain" description="PH" evidence="5">
    <location>
        <begin position="669"/>
        <end position="765"/>
    </location>
</feature>
<protein>
    <recommendedName>
        <fullName evidence="5">PH domain-containing protein</fullName>
    </recommendedName>
</protein>
<dbReference type="GO" id="GO:0005886">
    <property type="term" value="C:plasma membrane"/>
    <property type="evidence" value="ECO:0007669"/>
    <property type="project" value="UniProtKB-SubCell"/>
</dbReference>
<dbReference type="SUPFAM" id="SSF48371">
    <property type="entry name" value="ARM repeat"/>
    <property type="match status" value="1"/>
</dbReference>
<accession>A0AAD9JEP9</accession>
<keyword evidence="3" id="KW-1003">Cell membrane</keyword>
<dbReference type="InterPro" id="IPR016024">
    <property type="entry name" value="ARM-type_fold"/>
</dbReference>
<dbReference type="Pfam" id="PF00169">
    <property type="entry name" value="PH"/>
    <property type="match status" value="1"/>
</dbReference>